<dbReference type="PANTHER" id="PTHR47696:SF1">
    <property type="entry name" value="THAP DOMAIN-CONTAINING PROTEIN 2"/>
    <property type="match status" value="1"/>
</dbReference>
<dbReference type="GO" id="GO:0008270">
    <property type="term" value="F:zinc ion binding"/>
    <property type="evidence" value="ECO:0007669"/>
    <property type="project" value="UniProtKB-KW"/>
</dbReference>
<dbReference type="Gene3D" id="6.20.210.20">
    <property type="entry name" value="THAP domain"/>
    <property type="match status" value="1"/>
</dbReference>
<dbReference type="EMBL" id="AMQN01016121">
    <property type="status" value="NOT_ANNOTATED_CDS"/>
    <property type="molecule type" value="Genomic_DNA"/>
</dbReference>
<reference evidence="8 10" key="2">
    <citation type="journal article" date="2013" name="Nature">
        <title>Insights into bilaterian evolution from three spiralian genomes.</title>
        <authorList>
            <person name="Simakov O."/>
            <person name="Marletaz F."/>
            <person name="Cho S.J."/>
            <person name="Edsinger-Gonzales E."/>
            <person name="Havlak P."/>
            <person name="Hellsten U."/>
            <person name="Kuo D.H."/>
            <person name="Larsson T."/>
            <person name="Lv J."/>
            <person name="Arendt D."/>
            <person name="Savage R."/>
            <person name="Osoegawa K."/>
            <person name="de Jong P."/>
            <person name="Grimwood J."/>
            <person name="Chapman J.A."/>
            <person name="Shapiro H."/>
            <person name="Aerts A."/>
            <person name="Otillar R.P."/>
            <person name="Terry A.Y."/>
            <person name="Boore J.L."/>
            <person name="Grigoriev I.V."/>
            <person name="Lindberg D.R."/>
            <person name="Seaver E.C."/>
            <person name="Weisblat D.A."/>
            <person name="Putnam N.H."/>
            <person name="Rokhsar D.S."/>
        </authorList>
    </citation>
    <scope>NUCLEOTIDE SEQUENCE</scope>
    <source>
        <strain evidence="8 10">I ESC-2004</strain>
    </source>
</reference>
<keyword evidence="1" id="KW-0479">Metal-binding</keyword>
<evidence type="ECO:0000313" key="9">
    <source>
        <dbReference type="EnsemblMetazoa" id="CapteP224403"/>
    </source>
</evidence>
<keyword evidence="2 5" id="KW-0863">Zinc-finger</keyword>
<dbReference type="STRING" id="283909.R7T7N2"/>
<proteinExistence type="predicted"/>
<accession>R7T7N2</accession>
<dbReference type="InterPro" id="IPR026521">
    <property type="entry name" value="THAP2"/>
</dbReference>
<dbReference type="GO" id="GO:0003677">
    <property type="term" value="F:DNA binding"/>
    <property type="evidence" value="ECO:0007669"/>
    <property type="project" value="UniProtKB-UniRule"/>
</dbReference>
<protein>
    <recommendedName>
        <fullName evidence="7">THAP-type domain-containing protein</fullName>
    </recommendedName>
</protein>
<evidence type="ECO:0000313" key="8">
    <source>
        <dbReference type="EMBL" id="ELT87014.1"/>
    </source>
</evidence>
<evidence type="ECO:0000256" key="6">
    <source>
        <dbReference type="SAM" id="Coils"/>
    </source>
</evidence>
<dbReference type="AlphaFoldDB" id="R7T7N2"/>
<evidence type="ECO:0000256" key="4">
    <source>
        <dbReference type="ARBA" id="ARBA00023125"/>
    </source>
</evidence>
<keyword evidence="3" id="KW-0862">Zinc</keyword>
<keyword evidence="4 5" id="KW-0238">DNA-binding</keyword>
<organism evidence="8">
    <name type="scientific">Capitella teleta</name>
    <name type="common">Polychaete worm</name>
    <dbReference type="NCBI Taxonomy" id="283909"/>
    <lineage>
        <taxon>Eukaryota</taxon>
        <taxon>Metazoa</taxon>
        <taxon>Spiralia</taxon>
        <taxon>Lophotrochozoa</taxon>
        <taxon>Annelida</taxon>
        <taxon>Polychaeta</taxon>
        <taxon>Sedentaria</taxon>
        <taxon>Scolecida</taxon>
        <taxon>Capitellidae</taxon>
        <taxon>Capitella</taxon>
    </lineage>
</organism>
<dbReference type="OMA" id="AFCWEYC"/>
<keyword evidence="6" id="KW-0175">Coiled coil</keyword>
<keyword evidence="10" id="KW-1185">Reference proteome</keyword>
<dbReference type="EMBL" id="KB312557">
    <property type="protein sequence ID" value="ELT87014.1"/>
    <property type="molecule type" value="Genomic_DNA"/>
</dbReference>
<dbReference type="OrthoDB" id="6604432at2759"/>
<dbReference type="Proteomes" id="UP000014760">
    <property type="component" value="Unassembled WGS sequence"/>
</dbReference>
<dbReference type="EnsemblMetazoa" id="CapteT224403">
    <property type="protein sequence ID" value="CapteP224403"/>
    <property type="gene ID" value="CapteG224403"/>
</dbReference>
<evidence type="ECO:0000256" key="2">
    <source>
        <dbReference type="ARBA" id="ARBA00022771"/>
    </source>
</evidence>
<reference evidence="10" key="1">
    <citation type="submission" date="2012-12" db="EMBL/GenBank/DDBJ databases">
        <authorList>
            <person name="Hellsten U."/>
            <person name="Grimwood J."/>
            <person name="Chapman J.A."/>
            <person name="Shapiro H."/>
            <person name="Aerts A."/>
            <person name="Otillar R.P."/>
            <person name="Terry A.Y."/>
            <person name="Boore J.L."/>
            <person name="Simakov O."/>
            <person name="Marletaz F."/>
            <person name="Cho S.-J."/>
            <person name="Edsinger-Gonzales E."/>
            <person name="Havlak P."/>
            <person name="Kuo D.-H."/>
            <person name="Larsson T."/>
            <person name="Lv J."/>
            <person name="Arendt D."/>
            <person name="Savage R."/>
            <person name="Osoegawa K."/>
            <person name="de Jong P."/>
            <person name="Lindberg D.R."/>
            <person name="Seaver E.C."/>
            <person name="Weisblat D.A."/>
            <person name="Putnam N.H."/>
            <person name="Grigoriev I.V."/>
            <person name="Rokhsar D.S."/>
        </authorList>
    </citation>
    <scope>NUCLEOTIDE SEQUENCE</scope>
    <source>
        <strain evidence="10">I ESC-2004</strain>
    </source>
</reference>
<dbReference type="InterPro" id="IPR006612">
    <property type="entry name" value="THAP_Znf"/>
</dbReference>
<dbReference type="SMART" id="SM00692">
    <property type="entry name" value="DM3"/>
    <property type="match status" value="1"/>
</dbReference>
<evidence type="ECO:0000256" key="3">
    <source>
        <dbReference type="ARBA" id="ARBA00022833"/>
    </source>
</evidence>
<reference evidence="9" key="3">
    <citation type="submission" date="2015-06" db="UniProtKB">
        <authorList>
            <consortium name="EnsemblMetazoa"/>
        </authorList>
    </citation>
    <scope>IDENTIFICATION</scope>
</reference>
<name>R7T7N2_CAPTE</name>
<dbReference type="Pfam" id="PF05485">
    <property type="entry name" value="THAP"/>
    <property type="match status" value="1"/>
</dbReference>
<dbReference type="EMBL" id="AMQN01016120">
    <property type="status" value="NOT_ANNOTATED_CDS"/>
    <property type="molecule type" value="Genomic_DNA"/>
</dbReference>
<dbReference type="PROSITE" id="PS50950">
    <property type="entry name" value="ZF_THAP"/>
    <property type="match status" value="1"/>
</dbReference>
<evidence type="ECO:0000259" key="7">
    <source>
        <dbReference type="PROSITE" id="PS50950"/>
    </source>
</evidence>
<sequence>MEQRLPLLSMEVSQDAAGKLSAEHCYSSSKEPGSQNCTRGTQCYAYNCFNYNNRESTARGISFHQFPDKEKEKQRWEVWFQNCHRTSEPNKKTRICSVHFESSCFKQTKKNKRLTDSAVPTLFDLPDHLQKTSQPRATATSKRAAEPLSVQCVAVSADVGAALKFSNQHDHTYEPSEEMVRSKVRILSEELKGLKKELKNTAAREQRAKERLSDSLQKLKEQNFINAELHLKLEAYEDQRQATVNNKKILRFFFIFIHQKLMNSSKDICACPLPEQFEGLVFNEDMGICDYPNHVVPPCGTMIVTTATTSRTDDSGS</sequence>
<evidence type="ECO:0000256" key="5">
    <source>
        <dbReference type="PROSITE-ProRule" id="PRU00309"/>
    </source>
</evidence>
<dbReference type="PANTHER" id="PTHR47696">
    <property type="entry name" value="THAP DOMAIN-CONTAINING PROTEIN 2"/>
    <property type="match status" value="1"/>
</dbReference>
<evidence type="ECO:0000256" key="1">
    <source>
        <dbReference type="ARBA" id="ARBA00022723"/>
    </source>
</evidence>
<dbReference type="SUPFAM" id="SSF57716">
    <property type="entry name" value="Glucocorticoid receptor-like (DNA-binding domain)"/>
    <property type="match status" value="1"/>
</dbReference>
<dbReference type="SMART" id="SM00980">
    <property type="entry name" value="THAP"/>
    <property type="match status" value="1"/>
</dbReference>
<gene>
    <name evidence="8" type="ORF">CAPTEDRAFT_224403</name>
</gene>
<dbReference type="InterPro" id="IPR038441">
    <property type="entry name" value="THAP_Znf_sf"/>
</dbReference>
<evidence type="ECO:0000313" key="10">
    <source>
        <dbReference type="Proteomes" id="UP000014760"/>
    </source>
</evidence>
<feature type="coiled-coil region" evidence="6">
    <location>
        <begin position="177"/>
        <end position="246"/>
    </location>
</feature>
<dbReference type="HOGENOM" id="CLU_076186_0_0_1"/>
<feature type="domain" description="THAP-type" evidence="7">
    <location>
        <begin position="39"/>
        <end position="123"/>
    </location>
</feature>